<dbReference type="InterPro" id="IPR007657">
    <property type="entry name" value="Glycosyltransferase_61"/>
</dbReference>
<evidence type="ECO:0000256" key="1">
    <source>
        <dbReference type="ARBA" id="ARBA00022676"/>
    </source>
</evidence>
<reference evidence="6" key="1">
    <citation type="submission" date="2021-02" db="EMBL/GenBank/DDBJ databases">
        <authorList>
            <person name="Nowell W R."/>
        </authorList>
    </citation>
    <scope>NUCLEOTIDE SEQUENCE</scope>
    <source>
        <strain evidence="6">Ploen Becks lab</strain>
    </source>
</reference>
<accession>A0A814GL75</accession>
<evidence type="ECO:0000259" key="5">
    <source>
        <dbReference type="Pfam" id="PF04577"/>
    </source>
</evidence>
<protein>
    <recommendedName>
        <fullName evidence="5">Glycosyltransferase 61 catalytic domain-containing protein</fullName>
    </recommendedName>
</protein>
<name>A0A814GL75_9BILA</name>
<keyword evidence="1" id="KW-0328">Glycosyltransferase</keyword>
<dbReference type="Proteomes" id="UP000663879">
    <property type="component" value="Unassembled WGS sequence"/>
</dbReference>
<dbReference type="InterPro" id="IPR049625">
    <property type="entry name" value="Glyco_transf_61_cat"/>
</dbReference>
<feature type="domain" description="Glycosyltransferase 61 catalytic" evidence="5">
    <location>
        <begin position="258"/>
        <end position="348"/>
    </location>
</feature>
<dbReference type="Pfam" id="PF04577">
    <property type="entry name" value="Glyco_transf_61"/>
    <property type="match status" value="1"/>
</dbReference>
<keyword evidence="4" id="KW-1133">Transmembrane helix</keyword>
<dbReference type="AlphaFoldDB" id="A0A814GL75"/>
<keyword evidence="3" id="KW-0325">Glycoprotein</keyword>
<feature type="transmembrane region" description="Helical" evidence="4">
    <location>
        <begin position="9"/>
        <end position="32"/>
    </location>
</feature>
<evidence type="ECO:0000313" key="6">
    <source>
        <dbReference type="EMBL" id="CAF0997917.1"/>
    </source>
</evidence>
<dbReference type="PANTHER" id="PTHR20961">
    <property type="entry name" value="GLYCOSYLTRANSFERASE"/>
    <property type="match status" value="1"/>
</dbReference>
<dbReference type="GO" id="GO:0016757">
    <property type="term" value="F:glycosyltransferase activity"/>
    <property type="evidence" value="ECO:0007669"/>
    <property type="project" value="UniProtKB-KW"/>
</dbReference>
<proteinExistence type="predicted"/>
<evidence type="ECO:0000313" key="7">
    <source>
        <dbReference type="Proteomes" id="UP000663879"/>
    </source>
</evidence>
<evidence type="ECO:0000256" key="2">
    <source>
        <dbReference type="ARBA" id="ARBA00022679"/>
    </source>
</evidence>
<comment type="caution">
    <text evidence="6">The sequence shown here is derived from an EMBL/GenBank/DDBJ whole genome shotgun (WGS) entry which is preliminary data.</text>
</comment>
<keyword evidence="2" id="KW-0808">Transferase</keyword>
<gene>
    <name evidence="6" type="ORF">OXX778_LOCUS16253</name>
</gene>
<dbReference type="OrthoDB" id="529273at2759"/>
<evidence type="ECO:0000256" key="3">
    <source>
        <dbReference type="ARBA" id="ARBA00023180"/>
    </source>
</evidence>
<dbReference type="EMBL" id="CAJNOC010003789">
    <property type="protein sequence ID" value="CAF0997917.1"/>
    <property type="molecule type" value="Genomic_DNA"/>
</dbReference>
<keyword evidence="4" id="KW-0472">Membrane</keyword>
<organism evidence="6 7">
    <name type="scientific">Brachionus calyciflorus</name>
    <dbReference type="NCBI Taxonomy" id="104777"/>
    <lineage>
        <taxon>Eukaryota</taxon>
        <taxon>Metazoa</taxon>
        <taxon>Spiralia</taxon>
        <taxon>Gnathifera</taxon>
        <taxon>Rotifera</taxon>
        <taxon>Eurotatoria</taxon>
        <taxon>Monogononta</taxon>
        <taxon>Pseudotrocha</taxon>
        <taxon>Ploima</taxon>
        <taxon>Brachionidae</taxon>
        <taxon>Brachionus</taxon>
    </lineage>
</organism>
<keyword evidence="4" id="KW-0812">Transmembrane</keyword>
<evidence type="ECO:0000256" key="4">
    <source>
        <dbReference type="SAM" id="Phobius"/>
    </source>
</evidence>
<sequence length="433" mass="50840">MLQISRKSFLFLFLFFIVSTLIYLTISTNYIYEIKQPFQSLDLPNISHATSNTIETKIIECREFADLTSYCLYENVCFKDNDFIFLTTNKTLENVNFEFNGQLSQWDHYYVQDTNGKIMRKNPNNPLPFRSFISGKYSNPLIWKESKIHHEGCHSFLAFDFHGHNIFHWSIKVSPLFLFKHYNKNNVCLTFKSIRLISRSPNDLNDWQRNFLEISSDLKIDETNYEFTNKANSNRYKLQCYKHVLVPGTSIYLFTGPKEAIDFREKVSRRYGIVYERRKVIIIKRKNRLIVNQNEFEEFIREKFGNESVECIFLEELNFQQQVEKISKAKLLIGVHGAGLTNGIFVPTLGTIIEITAPHFHYPLYERIAVQSGHIFFRFVTQYDPKIHADTYAKINSIDCLSQANCMLYWKNAALKVDISNFSVILDQALEVL</sequence>
<keyword evidence="7" id="KW-1185">Reference proteome</keyword>